<keyword evidence="4 6" id="KW-1133">Transmembrane helix</keyword>
<name>A0A1M6RPB1_9ACTN</name>
<comment type="subcellular location">
    <subcellularLocation>
        <location evidence="1">Membrane</location>
        <topology evidence="1">Multi-pass membrane protein</topology>
    </subcellularLocation>
</comment>
<feature type="transmembrane region" description="Helical" evidence="6">
    <location>
        <begin position="183"/>
        <end position="200"/>
    </location>
</feature>
<dbReference type="STRING" id="758803.SAMN05421803_11821"/>
<proteinExistence type="predicted"/>
<evidence type="ECO:0000256" key="6">
    <source>
        <dbReference type="SAM" id="Phobius"/>
    </source>
</evidence>
<evidence type="ECO:0000256" key="3">
    <source>
        <dbReference type="ARBA" id="ARBA00022960"/>
    </source>
</evidence>
<sequence>MSDTSTPEAPTALPPVKRRNAELVLIVVAVLITMMGIAIAGLNLNGRVPAATWTVGLTFGALAVAAHAAMRFVAPYADPLILPCALFLNGIGVAMIWRLNAVGSDNIESAGVGMQLVWTALGLIFCFLIIIFLKDPRVLQRYTYISALIALVLLALPALPVIGHEVYGARLWIKIGPITFQPSEFAKIALVIFLASYLMSKRQVLQIVGKPIKVGRFTLIELPRARDLAPILVGWLIAIGMLVVLRDLGTSLLLFGTFLAMLYVATQRSSWVTLGLVLFGAGATVAYFLFWHVRARVNIWINAFDQEVYEAVGGSQQLVQGIVGMAYGGLFGTGLGAGRPTDIFAADSDFILASIGEELGVTGLLAVLMVMFVLVERGMRVALASTGTFNKLLASGMAFVLVYQTFIVLGGVSRVIPLTGSTTPFMSAGGTALLTSWIMMGILLRISDNARRPAPQAIQDEGATQVIRR</sequence>
<keyword evidence="2 6" id="KW-0812">Transmembrane</keyword>
<dbReference type="GO" id="GO:0051301">
    <property type="term" value="P:cell division"/>
    <property type="evidence" value="ECO:0007669"/>
    <property type="project" value="UniProtKB-KW"/>
</dbReference>
<dbReference type="RefSeq" id="WP_073381741.1">
    <property type="nucleotide sequence ID" value="NZ_FQZK01000018.1"/>
</dbReference>
<dbReference type="AlphaFoldDB" id="A0A1M6RPB1"/>
<keyword evidence="7" id="KW-0131">Cell cycle</keyword>
<feature type="transmembrane region" description="Helical" evidence="6">
    <location>
        <begin position="23"/>
        <end position="44"/>
    </location>
</feature>
<feature type="transmembrane region" description="Helical" evidence="6">
    <location>
        <begin position="112"/>
        <end position="133"/>
    </location>
</feature>
<dbReference type="GO" id="GO:0008360">
    <property type="term" value="P:regulation of cell shape"/>
    <property type="evidence" value="ECO:0007669"/>
    <property type="project" value="UniProtKB-KW"/>
</dbReference>
<evidence type="ECO:0000256" key="1">
    <source>
        <dbReference type="ARBA" id="ARBA00004141"/>
    </source>
</evidence>
<feature type="transmembrane region" description="Helical" evidence="6">
    <location>
        <begin position="350"/>
        <end position="375"/>
    </location>
</feature>
<keyword evidence="3" id="KW-0133">Cell shape</keyword>
<feature type="transmembrane region" description="Helical" evidence="6">
    <location>
        <begin position="80"/>
        <end position="100"/>
    </location>
</feature>
<dbReference type="GO" id="GO:0032153">
    <property type="term" value="C:cell division site"/>
    <property type="evidence" value="ECO:0007669"/>
    <property type="project" value="TreeGrafter"/>
</dbReference>
<evidence type="ECO:0000256" key="5">
    <source>
        <dbReference type="ARBA" id="ARBA00023136"/>
    </source>
</evidence>
<dbReference type="PANTHER" id="PTHR30474">
    <property type="entry name" value="CELL CYCLE PROTEIN"/>
    <property type="match status" value="1"/>
</dbReference>
<dbReference type="PANTHER" id="PTHR30474:SF3">
    <property type="entry name" value="PEPTIDOGLYCAN GLYCOSYLTRANSFERASE RODA"/>
    <property type="match status" value="1"/>
</dbReference>
<feature type="transmembrane region" description="Helical" evidence="6">
    <location>
        <begin position="271"/>
        <end position="290"/>
    </location>
</feature>
<feature type="transmembrane region" description="Helical" evidence="6">
    <location>
        <begin position="145"/>
        <end position="163"/>
    </location>
</feature>
<feature type="transmembrane region" description="Helical" evidence="6">
    <location>
        <begin position="428"/>
        <end position="446"/>
    </location>
</feature>
<feature type="transmembrane region" description="Helical" evidence="6">
    <location>
        <begin position="50"/>
        <end position="68"/>
    </location>
</feature>
<protein>
    <submittedName>
        <fullName evidence="7">Cell division protein FtsW, lipid II flippase</fullName>
    </submittedName>
</protein>
<keyword evidence="7" id="KW-0132">Cell division</keyword>
<feature type="transmembrane region" description="Helical" evidence="6">
    <location>
        <begin position="232"/>
        <end position="265"/>
    </location>
</feature>
<feature type="transmembrane region" description="Helical" evidence="6">
    <location>
        <begin position="318"/>
        <end position="338"/>
    </location>
</feature>
<dbReference type="OrthoDB" id="9812661at2"/>
<keyword evidence="8" id="KW-1185">Reference proteome</keyword>
<evidence type="ECO:0000256" key="4">
    <source>
        <dbReference type="ARBA" id="ARBA00022989"/>
    </source>
</evidence>
<dbReference type="InterPro" id="IPR001182">
    <property type="entry name" value="FtsW/RodA"/>
</dbReference>
<feature type="transmembrane region" description="Helical" evidence="6">
    <location>
        <begin position="396"/>
        <end position="416"/>
    </location>
</feature>
<dbReference type="Proteomes" id="UP000184452">
    <property type="component" value="Unassembled WGS sequence"/>
</dbReference>
<keyword evidence="5 6" id="KW-0472">Membrane</keyword>
<accession>A0A1M6RPB1</accession>
<evidence type="ECO:0000313" key="8">
    <source>
        <dbReference type="Proteomes" id="UP000184452"/>
    </source>
</evidence>
<gene>
    <name evidence="7" type="ORF">SAMN05421803_11821</name>
</gene>
<dbReference type="GO" id="GO:0005886">
    <property type="term" value="C:plasma membrane"/>
    <property type="evidence" value="ECO:0007669"/>
    <property type="project" value="TreeGrafter"/>
</dbReference>
<reference evidence="7 8" key="1">
    <citation type="submission" date="2016-11" db="EMBL/GenBank/DDBJ databases">
        <authorList>
            <person name="Jaros S."/>
            <person name="Januszkiewicz K."/>
            <person name="Wedrychowicz H."/>
        </authorList>
    </citation>
    <scope>NUCLEOTIDE SEQUENCE [LARGE SCALE GENOMIC DNA]</scope>
    <source>
        <strain evidence="7 8">CGMCC 4.5723</strain>
    </source>
</reference>
<evidence type="ECO:0000256" key="2">
    <source>
        <dbReference type="ARBA" id="ARBA00022692"/>
    </source>
</evidence>
<organism evidence="7 8">
    <name type="scientific">Nocardiopsis flavescens</name>
    <dbReference type="NCBI Taxonomy" id="758803"/>
    <lineage>
        <taxon>Bacteria</taxon>
        <taxon>Bacillati</taxon>
        <taxon>Actinomycetota</taxon>
        <taxon>Actinomycetes</taxon>
        <taxon>Streptosporangiales</taxon>
        <taxon>Nocardiopsidaceae</taxon>
        <taxon>Nocardiopsis</taxon>
    </lineage>
</organism>
<evidence type="ECO:0000313" key="7">
    <source>
        <dbReference type="EMBL" id="SHK34351.1"/>
    </source>
</evidence>
<dbReference type="Pfam" id="PF01098">
    <property type="entry name" value="FTSW_RODA_SPOVE"/>
    <property type="match status" value="1"/>
</dbReference>
<dbReference type="GO" id="GO:0015648">
    <property type="term" value="F:lipid-linked peptidoglycan transporter activity"/>
    <property type="evidence" value="ECO:0007669"/>
    <property type="project" value="TreeGrafter"/>
</dbReference>
<dbReference type="EMBL" id="FQZK01000018">
    <property type="protein sequence ID" value="SHK34351.1"/>
    <property type="molecule type" value="Genomic_DNA"/>
</dbReference>